<feature type="region of interest" description="Disordered" evidence="1">
    <location>
        <begin position="142"/>
        <end position="241"/>
    </location>
</feature>
<evidence type="ECO:0000313" key="2">
    <source>
        <dbReference type="EMBL" id="KAF9453673.1"/>
    </source>
</evidence>
<evidence type="ECO:0000313" key="3">
    <source>
        <dbReference type="Proteomes" id="UP000807342"/>
    </source>
</evidence>
<keyword evidence="3" id="KW-1185">Reference proteome</keyword>
<feature type="compositionally biased region" description="Basic residues" evidence="1">
    <location>
        <begin position="162"/>
        <end position="172"/>
    </location>
</feature>
<organism evidence="2 3">
    <name type="scientific">Macrolepiota fuliginosa MF-IS2</name>
    <dbReference type="NCBI Taxonomy" id="1400762"/>
    <lineage>
        <taxon>Eukaryota</taxon>
        <taxon>Fungi</taxon>
        <taxon>Dikarya</taxon>
        <taxon>Basidiomycota</taxon>
        <taxon>Agaricomycotina</taxon>
        <taxon>Agaricomycetes</taxon>
        <taxon>Agaricomycetidae</taxon>
        <taxon>Agaricales</taxon>
        <taxon>Agaricineae</taxon>
        <taxon>Agaricaceae</taxon>
        <taxon>Macrolepiota</taxon>
    </lineage>
</organism>
<accession>A0A9P5XMR0</accession>
<name>A0A9P5XMR0_9AGAR</name>
<reference evidence="2" key="1">
    <citation type="submission" date="2020-11" db="EMBL/GenBank/DDBJ databases">
        <authorList>
            <consortium name="DOE Joint Genome Institute"/>
            <person name="Ahrendt S."/>
            <person name="Riley R."/>
            <person name="Andreopoulos W."/>
            <person name="Labutti K."/>
            <person name="Pangilinan J."/>
            <person name="Ruiz-Duenas F.J."/>
            <person name="Barrasa J.M."/>
            <person name="Sanchez-Garcia M."/>
            <person name="Camarero S."/>
            <person name="Miyauchi S."/>
            <person name="Serrano A."/>
            <person name="Linde D."/>
            <person name="Babiker R."/>
            <person name="Drula E."/>
            <person name="Ayuso-Fernandez I."/>
            <person name="Pacheco R."/>
            <person name="Padilla G."/>
            <person name="Ferreira P."/>
            <person name="Barriuso J."/>
            <person name="Kellner H."/>
            <person name="Castanera R."/>
            <person name="Alfaro M."/>
            <person name="Ramirez L."/>
            <person name="Pisabarro A.G."/>
            <person name="Kuo A."/>
            <person name="Tritt A."/>
            <person name="Lipzen A."/>
            <person name="He G."/>
            <person name="Yan M."/>
            <person name="Ng V."/>
            <person name="Cullen D."/>
            <person name="Martin F."/>
            <person name="Rosso M.-N."/>
            <person name="Henrissat B."/>
            <person name="Hibbett D."/>
            <person name="Martinez A.T."/>
            <person name="Grigoriev I.V."/>
        </authorList>
    </citation>
    <scope>NUCLEOTIDE SEQUENCE</scope>
    <source>
        <strain evidence="2">MF-IS2</strain>
    </source>
</reference>
<protein>
    <submittedName>
        <fullName evidence="2">Uncharacterized protein</fullName>
    </submittedName>
</protein>
<gene>
    <name evidence="2" type="ORF">P691DRAFT_581213</name>
</gene>
<evidence type="ECO:0000256" key="1">
    <source>
        <dbReference type="SAM" id="MobiDB-lite"/>
    </source>
</evidence>
<feature type="compositionally biased region" description="Basic residues" evidence="1">
    <location>
        <begin position="194"/>
        <end position="225"/>
    </location>
</feature>
<sequence>MLVVSSECLVHLLTSSQTFKGRSLNLYQFLFNLFTTSSTFIMQITPGFVLLAALAGAGTVSALPLQDTPAALAERSVYEYDARGIEGDVDFERREDDYELAAREAEDLEARDVYEDLAPRSLEDFEAREAFDDLEIRDVSTEDLVVRTPGGGKGHGKDHGHHDHGHHGHGHRGRDLQHPAPGAMSPTDLEARGGHGKGHGHHGHGHHGGKGKGKGGKGKGGHRGGSHPAPGAMSPVSSLGHRGVPIPHCHIFRPKSPPQLLAPIPPLPLRYVRKHNYMKPMDSQRRS</sequence>
<dbReference type="EMBL" id="MU151059">
    <property type="protein sequence ID" value="KAF9453673.1"/>
    <property type="molecule type" value="Genomic_DNA"/>
</dbReference>
<dbReference type="AlphaFoldDB" id="A0A9P5XMR0"/>
<comment type="caution">
    <text evidence="2">The sequence shown here is derived from an EMBL/GenBank/DDBJ whole genome shotgun (WGS) entry which is preliminary data.</text>
</comment>
<dbReference type="Proteomes" id="UP000807342">
    <property type="component" value="Unassembled WGS sequence"/>
</dbReference>
<proteinExistence type="predicted"/>